<dbReference type="GO" id="GO:0046914">
    <property type="term" value="F:transition metal ion binding"/>
    <property type="evidence" value="ECO:0007669"/>
    <property type="project" value="InterPro"/>
</dbReference>
<evidence type="ECO:0000256" key="1">
    <source>
        <dbReference type="ARBA" id="ARBA00023004"/>
    </source>
</evidence>
<organism evidence="3 4">
    <name type="scientific">Rhizorhabdus wittichii</name>
    <dbReference type="NCBI Taxonomy" id="160791"/>
    <lineage>
        <taxon>Bacteria</taxon>
        <taxon>Pseudomonadati</taxon>
        <taxon>Pseudomonadota</taxon>
        <taxon>Alphaproteobacteria</taxon>
        <taxon>Sphingomonadales</taxon>
        <taxon>Sphingomonadaceae</taxon>
        <taxon>Rhizorhabdus</taxon>
    </lineage>
</organism>
<keyword evidence="1" id="KW-0408">Iron</keyword>
<proteinExistence type="predicted"/>
<evidence type="ECO:0000259" key="2">
    <source>
        <dbReference type="SMART" id="SM00899"/>
    </source>
</evidence>
<dbReference type="Proteomes" id="UP000664914">
    <property type="component" value="Chromosome"/>
</dbReference>
<dbReference type="AlphaFoldDB" id="A0A975HCW5"/>
<dbReference type="OMA" id="PIACRIG"/>
<dbReference type="Pfam" id="PF04023">
    <property type="entry name" value="FeoA"/>
    <property type="match status" value="1"/>
</dbReference>
<dbReference type="SUPFAM" id="SSF50037">
    <property type="entry name" value="C-terminal domain of transcriptional repressors"/>
    <property type="match status" value="1"/>
</dbReference>
<reference evidence="3" key="2">
    <citation type="submission" date="2021-04" db="EMBL/GenBank/DDBJ databases">
        <title>Isolation and genomic analysis of the ibuprofen-degrading bacterium Sphingomonas strain MPO218.</title>
        <authorList>
            <person name="Aulestia M."/>
            <person name="Flores A."/>
            <person name="Mangas E.L."/>
            <person name="Perez-Pulido A.J."/>
            <person name="Santero E."/>
            <person name="Camacho E.M."/>
        </authorList>
    </citation>
    <scope>NUCLEOTIDE SEQUENCE</scope>
    <source>
        <strain evidence="3">MPO218</strain>
    </source>
</reference>
<evidence type="ECO:0000313" key="3">
    <source>
        <dbReference type="EMBL" id="QTH20775.1"/>
    </source>
</evidence>
<dbReference type="InterPro" id="IPR038157">
    <property type="entry name" value="FeoA_core_dom"/>
</dbReference>
<dbReference type="SMART" id="SM00899">
    <property type="entry name" value="FeoA"/>
    <property type="match status" value="1"/>
</dbReference>
<dbReference type="EMBL" id="CP059319">
    <property type="protein sequence ID" value="QTH20775.1"/>
    <property type="molecule type" value="Genomic_DNA"/>
</dbReference>
<evidence type="ECO:0000313" key="4">
    <source>
        <dbReference type="Proteomes" id="UP000664914"/>
    </source>
</evidence>
<reference evidence="3" key="1">
    <citation type="submission" date="2020-07" db="EMBL/GenBank/DDBJ databases">
        <authorList>
            <person name="Camacho E."/>
        </authorList>
    </citation>
    <scope>NUCLEOTIDE SEQUENCE</scope>
    <source>
        <strain evidence="3">MPO218</strain>
    </source>
</reference>
<feature type="domain" description="Ferrous iron transporter FeoA-like" evidence="2">
    <location>
        <begin position="8"/>
        <end position="84"/>
    </location>
</feature>
<name>A0A975HCW5_9SPHN</name>
<sequence>MDDDAAPITLDKLPLRSGGAIVGIDWNRLSERDARRLRELGVDEGVPVEKLHKGPFGVDPIACRIGRMTVALRSAQAAAIAVGPLKSK</sequence>
<dbReference type="Gene3D" id="2.30.30.90">
    <property type="match status" value="1"/>
</dbReference>
<accession>A0A975HCW5</accession>
<protein>
    <submittedName>
        <fullName evidence="3">Ferrous iron transport protein A</fullName>
    </submittedName>
</protein>
<dbReference type="RefSeq" id="WP_012048665.1">
    <property type="nucleotide sequence ID" value="NZ_CP059319.1"/>
</dbReference>
<gene>
    <name evidence="3" type="ORF">HRJ34_20990</name>
</gene>
<dbReference type="InterPro" id="IPR007167">
    <property type="entry name" value="Fe-transptr_FeoA-like"/>
</dbReference>
<dbReference type="InterPro" id="IPR008988">
    <property type="entry name" value="Transcriptional_repressor_C"/>
</dbReference>